<evidence type="ECO:0000313" key="4">
    <source>
        <dbReference type="WBParaSite" id="ASIM_0002001801-mRNA-1"/>
    </source>
</evidence>
<keyword evidence="3" id="KW-1185">Reference proteome</keyword>
<organism evidence="4">
    <name type="scientific">Anisakis simplex</name>
    <name type="common">Herring worm</name>
    <dbReference type="NCBI Taxonomy" id="6269"/>
    <lineage>
        <taxon>Eukaryota</taxon>
        <taxon>Metazoa</taxon>
        <taxon>Ecdysozoa</taxon>
        <taxon>Nematoda</taxon>
        <taxon>Chromadorea</taxon>
        <taxon>Rhabditida</taxon>
        <taxon>Spirurina</taxon>
        <taxon>Ascaridomorpha</taxon>
        <taxon>Ascaridoidea</taxon>
        <taxon>Anisakidae</taxon>
        <taxon>Anisakis</taxon>
        <taxon>Anisakis simplex complex</taxon>
    </lineage>
</organism>
<accession>A0A0M3KGA5</accession>
<feature type="region of interest" description="Disordered" evidence="1">
    <location>
        <begin position="13"/>
        <end position="38"/>
    </location>
</feature>
<evidence type="ECO:0000313" key="3">
    <source>
        <dbReference type="Proteomes" id="UP000267096"/>
    </source>
</evidence>
<reference evidence="2 3" key="2">
    <citation type="submission" date="2018-11" db="EMBL/GenBank/DDBJ databases">
        <authorList>
            <consortium name="Pathogen Informatics"/>
        </authorList>
    </citation>
    <scope>NUCLEOTIDE SEQUENCE [LARGE SCALE GENOMIC DNA]</scope>
</reference>
<name>A0A0M3KGA5_ANISI</name>
<dbReference type="AlphaFoldDB" id="A0A0M3KGA5"/>
<gene>
    <name evidence="2" type="ORF">ASIM_LOCUS19402</name>
</gene>
<dbReference type="OrthoDB" id="10037631at2759"/>
<dbReference type="WBParaSite" id="ASIM_0002001801-mRNA-1">
    <property type="protein sequence ID" value="ASIM_0002001801-mRNA-1"/>
    <property type="gene ID" value="ASIM_0002001801"/>
</dbReference>
<reference evidence="4" key="1">
    <citation type="submission" date="2017-02" db="UniProtKB">
        <authorList>
            <consortium name="WormBaseParasite"/>
        </authorList>
    </citation>
    <scope>IDENTIFICATION</scope>
</reference>
<dbReference type="Proteomes" id="UP000267096">
    <property type="component" value="Unassembled WGS sequence"/>
</dbReference>
<sequence length="198" mass="22316">MVRKFSEPCLEGTYRGWTSNRRTPPPIRRMSSDAEPRVRRARSAFVTANKANARSGTMLSQRTLEECKKATRKSYPSKMSSTAAFLSEGLGSRRDPATTVSDCVSFHVDVSDTIGDRYCVGEQFDVPCEPGPSKRYFDEIGELGTMMKPTASCSNQVRCVSELSIVVQREEYWKTFVFFTVFSDDFVAAFQSCKSYVR</sequence>
<evidence type="ECO:0000256" key="1">
    <source>
        <dbReference type="SAM" id="MobiDB-lite"/>
    </source>
</evidence>
<dbReference type="EMBL" id="UYRR01037177">
    <property type="protein sequence ID" value="VDK69359.1"/>
    <property type="molecule type" value="Genomic_DNA"/>
</dbReference>
<evidence type="ECO:0000313" key="2">
    <source>
        <dbReference type="EMBL" id="VDK69359.1"/>
    </source>
</evidence>
<protein>
    <submittedName>
        <fullName evidence="2 4">Uncharacterized protein</fullName>
    </submittedName>
</protein>
<proteinExistence type="predicted"/>